<keyword evidence="2" id="KW-0472">Membrane</keyword>
<dbReference type="OrthoDB" id="297739at2759"/>
<protein>
    <submittedName>
        <fullName evidence="3">Uncharacterized protein</fullName>
    </submittedName>
</protein>
<comment type="caution">
    <text evidence="3">The sequence shown here is derived from an EMBL/GenBank/DDBJ whole genome shotgun (WGS) entry which is preliminary data.</text>
</comment>
<feature type="transmembrane region" description="Helical" evidence="2">
    <location>
        <begin position="122"/>
        <end position="143"/>
    </location>
</feature>
<proteinExistence type="predicted"/>
<feature type="region of interest" description="Disordered" evidence="1">
    <location>
        <begin position="1"/>
        <end position="28"/>
    </location>
</feature>
<dbReference type="EMBL" id="BRXZ01004373">
    <property type="protein sequence ID" value="GMH47597.1"/>
    <property type="molecule type" value="Genomic_DNA"/>
</dbReference>
<feature type="non-terminal residue" evidence="3">
    <location>
        <position position="380"/>
    </location>
</feature>
<dbReference type="Proteomes" id="UP001165082">
    <property type="component" value="Unassembled WGS sequence"/>
</dbReference>
<feature type="compositionally biased region" description="Basic residues" evidence="1">
    <location>
        <begin position="1"/>
        <end position="11"/>
    </location>
</feature>
<evidence type="ECO:0000313" key="3">
    <source>
        <dbReference type="EMBL" id="GMH47597.1"/>
    </source>
</evidence>
<keyword evidence="4" id="KW-1185">Reference proteome</keyword>
<accession>A0A9W7DME4</accession>
<gene>
    <name evidence="3" type="ORF">TrRE_jg4949</name>
</gene>
<evidence type="ECO:0000256" key="1">
    <source>
        <dbReference type="SAM" id="MobiDB-lite"/>
    </source>
</evidence>
<sequence length="380" mass="40508">MVIKAVRRGSKAHHEAMGEVSPDDVDQDEETRDSLAFLSYKKARVMGAQKHVGKLVASSTTSTSRDTLVPFTLSAPFGAHNFDRTSCCFKVCCPCRNCMDQKESVLEPYGVGLVLYFKFLKFMTVVFLLMSIAVAPSIAFYWLGSSYSAADKSLLMTESPLNALFFTTIGSLGSGTSSCIEGTSGEMIDLKCPSGVFKSVEAHWGAPKGACNCPPAQQVNEQGSCSGVLTGLGDVVTPWGQCGGGPCRLSETTLKESCCAYDFNDPMDPTSGPDLSDVNIAANPGCFSNSAQFIAAGMCLGHQNCTFHLDANHTYTWEYNAKYDTGCSDGWEAGDGSTCVQTLASPDFKSNYTGCPAGVNEFNGQSLTVVGLCVDEELTI</sequence>
<dbReference type="AlphaFoldDB" id="A0A9W7DME4"/>
<organism evidence="3 4">
    <name type="scientific">Triparma retinervis</name>
    <dbReference type="NCBI Taxonomy" id="2557542"/>
    <lineage>
        <taxon>Eukaryota</taxon>
        <taxon>Sar</taxon>
        <taxon>Stramenopiles</taxon>
        <taxon>Ochrophyta</taxon>
        <taxon>Bolidophyceae</taxon>
        <taxon>Parmales</taxon>
        <taxon>Triparmaceae</taxon>
        <taxon>Triparma</taxon>
    </lineage>
</organism>
<keyword evidence="2" id="KW-0812">Transmembrane</keyword>
<evidence type="ECO:0000313" key="4">
    <source>
        <dbReference type="Proteomes" id="UP001165082"/>
    </source>
</evidence>
<keyword evidence="2" id="KW-1133">Transmembrane helix</keyword>
<evidence type="ECO:0000256" key="2">
    <source>
        <dbReference type="SAM" id="Phobius"/>
    </source>
</evidence>
<name>A0A9W7DME4_9STRA</name>
<reference evidence="3" key="1">
    <citation type="submission" date="2022-07" db="EMBL/GenBank/DDBJ databases">
        <title>Genome analysis of Parmales, a sister group of diatoms, reveals the evolutionary specialization of diatoms from phago-mixotrophs to photoautotrophs.</title>
        <authorList>
            <person name="Ban H."/>
            <person name="Sato S."/>
            <person name="Yoshikawa S."/>
            <person name="Kazumasa Y."/>
            <person name="Nakamura Y."/>
            <person name="Ichinomiya M."/>
            <person name="Saitoh K."/>
            <person name="Sato N."/>
            <person name="Blanc-Mathieu R."/>
            <person name="Endo H."/>
            <person name="Kuwata A."/>
            <person name="Ogata H."/>
        </authorList>
    </citation>
    <scope>NUCLEOTIDE SEQUENCE</scope>
</reference>